<dbReference type="PROSITE" id="PS50894">
    <property type="entry name" value="HPT"/>
    <property type="match status" value="1"/>
</dbReference>
<evidence type="ECO:0000256" key="2">
    <source>
        <dbReference type="PROSITE-ProRule" id="PRU00110"/>
    </source>
</evidence>
<protein>
    <submittedName>
        <fullName evidence="4">Hpt domain-containing protein</fullName>
    </submittedName>
</protein>
<sequence length="113" mass="12030">MNPYVLDKPAILERLGGDEDIFAMMVDMFLNEQDNNRQALLAALAADSAALQREAHTIKGLLATFSDGLGAELAQALEYQAKSGLVDDAQARVTELLARVDEVAGVLRGLSAG</sequence>
<dbReference type="RefSeq" id="WP_028995879.1">
    <property type="nucleotide sequence ID" value="NZ_CALFBA010000146.1"/>
</dbReference>
<name>A0ABZ2XKD7_9RHOO</name>
<keyword evidence="2" id="KW-0597">Phosphoprotein</keyword>
<evidence type="ECO:0000259" key="3">
    <source>
        <dbReference type="PROSITE" id="PS50894"/>
    </source>
</evidence>
<dbReference type="Gene3D" id="1.20.120.160">
    <property type="entry name" value="HPT domain"/>
    <property type="match status" value="1"/>
</dbReference>
<evidence type="ECO:0000313" key="4">
    <source>
        <dbReference type="EMBL" id="WZJ23089.1"/>
    </source>
</evidence>
<evidence type="ECO:0000313" key="5">
    <source>
        <dbReference type="Proteomes" id="UP001479520"/>
    </source>
</evidence>
<feature type="domain" description="HPt" evidence="3">
    <location>
        <begin position="17"/>
        <end position="110"/>
    </location>
</feature>
<gene>
    <name evidence="4" type="ORF">AADV58_08045</name>
</gene>
<dbReference type="InterPro" id="IPR036641">
    <property type="entry name" value="HPT_dom_sf"/>
</dbReference>
<dbReference type="Proteomes" id="UP001479520">
    <property type="component" value="Chromosome"/>
</dbReference>
<organism evidence="4 5">
    <name type="scientific">Azonexus hydrophilus</name>
    <dbReference type="NCBI Taxonomy" id="418702"/>
    <lineage>
        <taxon>Bacteria</taxon>
        <taxon>Pseudomonadati</taxon>
        <taxon>Pseudomonadota</taxon>
        <taxon>Betaproteobacteria</taxon>
        <taxon>Rhodocyclales</taxon>
        <taxon>Azonexaceae</taxon>
        <taxon>Azonexus</taxon>
    </lineage>
</organism>
<keyword evidence="1" id="KW-0902">Two-component regulatory system</keyword>
<proteinExistence type="predicted"/>
<dbReference type="SUPFAM" id="SSF47226">
    <property type="entry name" value="Histidine-containing phosphotransfer domain, HPT domain"/>
    <property type="match status" value="1"/>
</dbReference>
<feature type="modified residue" description="Phosphohistidine" evidence="2">
    <location>
        <position position="56"/>
    </location>
</feature>
<accession>A0ABZ2XKD7</accession>
<dbReference type="EMBL" id="CP151406">
    <property type="protein sequence ID" value="WZJ23089.1"/>
    <property type="molecule type" value="Genomic_DNA"/>
</dbReference>
<dbReference type="InterPro" id="IPR008207">
    <property type="entry name" value="Sig_transdc_His_kin_Hpt_dom"/>
</dbReference>
<reference evidence="4 5" key="1">
    <citation type="submission" date="2024-04" db="EMBL/GenBank/DDBJ databases">
        <title>Dissimilatory iodate-reducing microorganisms contribute to the enrichment of iodine in groundwater.</title>
        <authorList>
            <person name="Jiang Z."/>
        </authorList>
    </citation>
    <scope>NUCLEOTIDE SEQUENCE [LARGE SCALE GENOMIC DNA]</scope>
    <source>
        <strain evidence="4 5">NCP973</strain>
    </source>
</reference>
<evidence type="ECO:0000256" key="1">
    <source>
        <dbReference type="ARBA" id="ARBA00023012"/>
    </source>
</evidence>
<keyword evidence="5" id="KW-1185">Reference proteome</keyword>
<dbReference type="Pfam" id="PF01627">
    <property type="entry name" value="Hpt"/>
    <property type="match status" value="1"/>
</dbReference>